<dbReference type="InterPro" id="IPR009057">
    <property type="entry name" value="Homeodomain-like_sf"/>
</dbReference>
<keyword evidence="6" id="KW-1185">Reference proteome</keyword>
<keyword evidence="1" id="KW-0805">Transcription regulation</keyword>
<dbReference type="InterPro" id="IPR018060">
    <property type="entry name" value="HTH_AraC"/>
</dbReference>
<keyword evidence="2" id="KW-0238">DNA-binding</keyword>
<dbReference type="AlphaFoldDB" id="A0A1Q2MGC3"/>
<dbReference type="SUPFAM" id="SSF51182">
    <property type="entry name" value="RmlC-like cupins"/>
    <property type="match status" value="1"/>
</dbReference>
<reference evidence="6" key="1">
    <citation type="submission" date="2017-02" db="EMBL/GenBank/DDBJ databases">
        <title>Comparative genomics and description of representatives of a novel lineage of planctomycetes thriving in anoxic sediments.</title>
        <authorList>
            <person name="Spring S."/>
            <person name="Bunk B."/>
            <person name="Sproer C."/>
        </authorList>
    </citation>
    <scope>NUCLEOTIDE SEQUENCE [LARGE SCALE GENOMIC DNA]</scope>
    <source>
        <strain evidence="6">SM-Chi-D1</strain>
    </source>
</reference>
<dbReference type="InterPro" id="IPR003313">
    <property type="entry name" value="AraC-bd"/>
</dbReference>
<dbReference type="InterPro" id="IPR050204">
    <property type="entry name" value="AraC_XylS_family_regulators"/>
</dbReference>
<dbReference type="STRING" id="1851148.SMSP2_02109"/>
<evidence type="ECO:0000313" key="6">
    <source>
        <dbReference type="Proteomes" id="UP000188181"/>
    </source>
</evidence>
<dbReference type="SUPFAM" id="SSF46689">
    <property type="entry name" value="Homeodomain-like"/>
    <property type="match status" value="2"/>
</dbReference>
<feature type="domain" description="HTH araC/xylS-type" evidence="4">
    <location>
        <begin position="180"/>
        <end position="278"/>
    </location>
</feature>
<dbReference type="GO" id="GO:0043565">
    <property type="term" value="F:sequence-specific DNA binding"/>
    <property type="evidence" value="ECO:0007669"/>
    <property type="project" value="InterPro"/>
</dbReference>
<dbReference type="PROSITE" id="PS01124">
    <property type="entry name" value="HTH_ARAC_FAMILY_2"/>
    <property type="match status" value="1"/>
</dbReference>
<sequence length="282" mass="31703">MQIRYEKVPRHQNTSFYCYTNTGPRFLYSMHHHPECEIVIVLSGSGKCYISGRVIDYRPGDAMMFGPDLPHTFESSVSENIASRAYVIQFRKTIAGGYLWQLPELEKCSRLIEKSARGLYFADILSVSGDLWDETAQHNSSAGRLTALLGLLETLSNAASVSILPREPVLAMSKNPGRLMQVLNYVHNNSGDEVSVEAAAAMAGMSVSGFCKFFKRQLGRPFNDYLIETRIESACEMLMKTSEPVINVCFASGFNNLSNFNRQFIKRRGMPPNRYRTAGKRK</sequence>
<dbReference type="RefSeq" id="WP_146683877.1">
    <property type="nucleotide sequence ID" value="NZ_CP019646.1"/>
</dbReference>
<name>A0A1Q2MGC3_9BACT</name>
<dbReference type="PROSITE" id="PS00041">
    <property type="entry name" value="HTH_ARAC_FAMILY_1"/>
    <property type="match status" value="1"/>
</dbReference>
<dbReference type="SMART" id="SM00342">
    <property type="entry name" value="HTH_ARAC"/>
    <property type="match status" value="1"/>
</dbReference>
<evidence type="ECO:0000256" key="3">
    <source>
        <dbReference type="ARBA" id="ARBA00023163"/>
    </source>
</evidence>
<dbReference type="OrthoDB" id="9778008at2"/>
<dbReference type="Pfam" id="PF02311">
    <property type="entry name" value="AraC_binding"/>
    <property type="match status" value="1"/>
</dbReference>
<protein>
    <submittedName>
        <fullName evidence="5">HTH-type transcriptional regulator YesS</fullName>
    </submittedName>
</protein>
<dbReference type="InterPro" id="IPR018062">
    <property type="entry name" value="HTH_AraC-typ_CS"/>
</dbReference>
<proteinExistence type="predicted"/>
<dbReference type="GO" id="GO:0003700">
    <property type="term" value="F:DNA-binding transcription factor activity"/>
    <property type="evidence" value="ECO:0007669"/>
    <property type="project" value="InterPro"/>
</dbReference>
<organism evidence="5 6">
    <name type="scientific">Limihaloglobus sulfuriphilus</name>
    <dbReference type="NCBI Taxonomy" id="1851148"/>
    <lineage>
        <taxon>Bacteria</taxon>
        <taxon>Pseudomonadati</taxon>
        <taxon>Planctomycetota</taxon>
        <taxon>Phycisphaerae</taxon>
        <taxon>Sedimentisphaerales</taxon>
        <taxon>Sedimentisphaeraceae</taxon>
        <taxon>Limihaloglobus</taxon>
    </lineage>
</organism>
<accession>A0A1Q2MGC3</accession>
<keyword evidence="3" id="KW-0804">Transcription</keyword>
<dbReference type="Proteomes" id="UP000188181">
    <property type="component" value="Chromosome"/>
</dbReference>
<dbReference type="PANTHER" id="PTHR46796">
    <property type="entry name" value="HTH-TYPE TRANSCRIPTIONAL ACTIVATOR RHAS-RELATED"/>
    <property type="match status" value="1"/>
</dbReference>
<dbReference type="Pfam" id="PF12833">
    <property type="entry name" value="HTH_18"/>
    <property type="match status" value="1"/>
</dbReference>
<evidence type="ECO:0000256" key="1">
    <source>
        <dbReference type="ARBA" id="ARBA00023015"/>
    </source>
</evidence>
<evidence type="ECO:0000259" key="4">
    <source>
        <dbReference type="PROSITE" id="PS01124"/>
    </source>
</evidence>
<evidence type="ECO:0000256" key="2">
    <source>
        <dbReference type="ARBA" id="ARBA00023125"/>
    </source>
</evidence>
<evidence type="ECO:0000313" key="5">
    <source>
        <dbReference type="EMBL" id="AQQ71731.1"/>
    </source>
</evidence>
<dbReference type="KEGG" id="pbas:SMSP2_02109"/>
<dbReference type="EMBL" id="CP019646">
    <property type="protein sequence ID" value="AQQ71731.1"/>
    <property type="molecule type" value="Genomic_DNA"/>
</dbReference>
<gene>
    <name evidence="5" type="primary">yesS_2</name>
    <name evidence="5" type="ORF">SMSP2_02109</name>
</gene>
<dbReference type="Gene3D" id="1.10.10.60">
    <property type="entry name" value="Homeodomain-like"/>
    <property type="match status" value="2"/>
</dbReference>
<dbReference type="InterPro" id="IPR014710">
    <property type="entry name" value="RmlC-like_jellyroll"/>
</dbReference>
<dbReference type="InterPro" id="IPR011051">
    <property type="entry name" value="RmlC_Cupin_sf"/>
</dbReference>
<dbReference type="Gene3D" id="2.60.120.10">
    <property type="entry name" value="Jelly Rolls"/>
    <property type="match status" value="1"/>
</dbReference>